<accession>K0S6J3</accession>
<evidence type="ECO:0000313" key="2">
    <source>
        <dbReference type="EMBL" id="EJK60885.1"/>
    </source>
</evidence>
<comment type="caution">
    <text evidence="2">The sequence shown here is derived from an EMBL/GenBank/DDBJ whole genome shotgun (WGS) entry which is preliminary data.</text>
</comment>
<reference evidence="2 3" key="1">
    <citation type="journal article" date="2012" name="Genome Biol.">
        <title>Genome and low-iron response of an oceanic diatom adapted to chronic iron limitation.</title>
        <authorList>
            <person name="Lommer M."/>
            <person name="Specht M."/>
            <person name="Roy A.S."/>
            <person name="Kraemer L."/>
            <person name="Andreson R."/>
            <person name="Gutowska M.A."/>
            <person name="Wolf J."/>
            <person name="Bergner S.V."/>
            <person name="Schilhabel M.B."/>
            <person name="Klostermeier U.C."/>
            <person name="Beiko R.G."/>
            <person name="Rosenstiel P."/>
            <person name="Hippler M."/>
            <person name="Laroche J."/>
        </authorList>
    </citation>
    <scope>NUCLEOTIDE SEQUENCE [LARGE SCALE GENOMIC DNA]</scope>
    <source>
        <strain evidence="2 3">CCMP1005</strain>
    </source>
</reference>
<feature type="region of interest" description="Disordered" evidence="1">
    <location>
        <begin position="252"/>
        <end position="406"/>
    </location>
</feature>
<feature type="compositionally biased region" description="Basic and acidic residues" evidence="1">
    <location>
        <begin position="345"/>
        <end position="367"/>
    </location>
</feature>
<sequence length="406" mass="44778">MSGRNPVKWRCNLNITSQPGRCRPSLASSAGRPPRLVCRPRRAQILQALRLRFPSPWRAPPNSASVPAEFAGRHVFLVGCPPWAHGGLSLLVVNTSNSTRTRARAYTRRAAVKSLSSEANIWWACPLAHYISLPNEKIEVPDRLGKWLCRTPLVRRVRNGPPNGQGRPTRRRAFTERLPQSPVGNGPRDRQSRPAAPADVSWAAGTAELDEVAAMGRKVASRKALLELYRSTLNRRIQTNRFLLGERTAAPKSILSSPSESSEKQLPVIVSPSSTSGSQSTNSGCHSSRARARRLAASRGRRKRCGRVRDDSRNRLETRRTQWEVLISSKSQSRRGGGGSDSDDAVPRTDPPTRRRHHDVTGNDLRRRAPRRPGLLPSLGPAPPPPSVPSRPSIPVVLSSRARDEL</sequence>
<name>K0S6J3_THAOC</name>
<dbReference type="AlphaFoldDB" id="K0S6J3"/>
<feature type="region of interest" description="Disordered" evidence="1">
    <location>
        <begin position="156"/>
        <end position="201"/>
    </location>
</feature>
<feature type="compositionally biased region" description="Pro residues" evidence="1">
    <location>
        <begin position="380"/>
        <end position="389"/>
    </location>
</feature>
<feature type="non-terminal residue" evidence="2">
    <location>
        <position position="406"/>
    </location>
</feature>
<feature type="compositionally biased region" description="Low complexity" evidence="1">
    <location>
        <begin position="390"/>
        <end position="400"/>
    </location>
</feature>
<feature type="compositionally biased region" description="Low complexity" evidence="1">
    <location>
        <begin position="271"/>
        <end position="284"/>
    </location>
</feature>
<dbReference type="Proteomes" id="UP000266841">
    <property type="component" value="Unassembled WGS sequence"/>
</dbReference>
<keyword evidence="3" id="KW-1185">Reference proteome</keyword>
<proteinExistence type="predicted"/>
<protein>
    <submittedName>
        <fullName evidence="2">Uncharacterized protein</fullName>
    </submittedName>
</protein>
<gene>
    <name evidence="2" type="ORF">THAOC_18702</name>
</gene>
<feature type="compositionally biased region" description="Basic and acidic residues" evidence="1">
    <location>
        <begin position="307"/>
        <end position="322"/>
    </location>
</feature>
<evidence type="ECO:0000256" key="1">
    <source>
        <dbReference type="SAM" id="MobiDB-lite"/>
    </source>
</evidence>
<organism evidence="2 3">
    <name type="scientific">Thalassiosira oceanica</name>
    <name type="common">Marine diatom</name>
    <dbReference type="NCBI Taxonomy" id="159749"/>
    <lineage>
        <taxon>Eukaryota</taxon>
        <taxon>Sar</taxon>
        <taxon>Stramenopiles</taxon>
        <taxon>Ochrophyta</taxon>
        <taxon>Bacillariophyta</taxon>
        <taxon>Coscinodiscophyceae</taxon>
        <taxon>Thalassiosirophycidae</taxon>
        <taxon>Thalassiosirales</taxon>
        <taxon>Thalassiosiraceae</taxon>
        <taxon>Thalassiosira</taxon>
    </lineage>
</organism>
<dbReference type="EMBL" id="AGNL01020615">
    <property type="protein sequence ID" value="EJK60885.1"/>
    <property type="molecule type" value="Genomic_DNA"/>
</dbReference>
<evidence type="ECO:0000313" key="3">
    <source>
        <dbReference type="Proteomes" id="UP000266841"/>
    </source>
</evidence>
<feature type="compositionally biased region" description="Basic residues" evidence="1">
    <location>
        <begin position="288"/>
        <end position="306"/>
    </location>
</feature>